<organism evidence="1 2">
    <name type="scientific">Aspergillus parasiticus</name>
    <dbReference type="NCBI Taxonomy" id="5067"/>
    <lineage>
        <taxon>Eukaryota</taxon>
        <taxon>Fungi</taxon>
        <taxon>Dikarya</taxon>
        <taxon>Ascomycota</taxon>
        <taxon>Pezizomycotina</taxon>
        <taxon>Eurotiomycetes</taxon>
        <taxon>Eurotiomycetidae</taxon>
        <taxon>Eurotiales</taxon>
        <taxon>Aspergillaceae</taxon>
        <taxon>Aspergillus</taxon>
        <taxon>Aspergillus subgen. Circumdati</taxon>
    </lineage>
</organism>
<dbReference type="VEuPathDB" id="FungiDB:BDV34DRAFT_236639"/>
<sequence>MAGAEESHLSVRQNGYDFVVASTQQSLNTGLKEFFDKFGQPPVEVCFIVDSNGAIVETITLDELKERSGGVDPFTIPHGTDWNDERIQALFNVRFMVGFQFQIGLPGPPSEYKELPDIIELGENARNIGFRLMCKEFIIVINNPPGGWGAPGSWDVFKQSDEVNGKSQRWFFETSVNLVREDLPNNLDTFYFDTHPEEKAAILRALENLSGTAFSLQQLMFDLDSTVVQRIPDIKGIPPESTAYRALDQYFKNYYVGQTRRDGLPLLGITAVAEEDDPSQLVMTAYERQVTSHNNPAASTLDNVCMTNDRSLPAAYAFDWNWVTEDQIEDGVHGALAINRTILSNIFAEQLLKPIPEFCCKFYAFWTRSHPPVLLGAVFEPGQNPDIQMNPTGDTPLEMRYDFKVKEVQESRDFSSEGWEASEEYICSLSMERSSVTVKHRIEFNLKGIQDFNSHCGSLTIEVKYNYTLTVDAGGTLRLSGNDPTILTWDELDAGAFDQYKLGRAVDEIREFADMIVNDSLEDRPFNQLQSFVFPGSKVFMFTNARFSDYQDLVCDLRYLVPAGSNGKSALEDATGLRITHSSELMENYLHTEVQLPPPGHFEALQTNNENGHALVFAVGSNGTLYTWQECSGETTTGWKRHDLSSLTLKRHFAPEDDAKVRRFSVGQSHLNGSIGVAMGVDTGGVDILYISLGNSSSDVSWVKWPTWTLVPFDGDSDHGKDLRIANIMFSETFDNVQYLMVDINNDASGHQVVRYHIDPSRSTGKAWVKHDLAIDLDPGAYHSVVGRKHNEHVDGVYTAGNISGEPQLIYEPIINVYGEGSPTVTRLKLPDRELPTAIATVRYTDTSSALYAATDLYVIAGSTLYRYPADKQTNDAVGDAILEEEIFSGTDSLYAMEFEGVVTLWGRNAAKEVYYVSCYVDEVTDSASWSYPVPLLSDVVRISPYVNRVDGGNTIFAYSEDRLTSITQATNTKAKIWKAQSIQMEPAPKPQPEPAKSFLSYSTTIALLDTNDQPVPDTMISLWADSRTPAYVNGQYYVLGGKETRVPTDSSGLITVVEATDDVCGSILSVCLPRDSKTTVINPMDKSFGRVSDLDSADSIRKATYPAKVVAGGVIDEDEEPLIDPETAQLDIESVAESMRKLKEAYDDVEPPTRTSKLFYREEAPRVVRRGRVEKGPDNIWNFWSAAGDLFRWAKKKIEKLVEIVKDAITGVWKFVVQIGGKVYHAMLDAVDAVVGTVVLVFNAIKTTVEAIVHFMQFIFQWNDIKRTEQVLHNIVKLYLKHQVDQIDTARVAFGKHIDDVGEKIRKWGGITDWSSLGDIANLPPDSSGQNPTSGHSPSSLLFANHFWNQWENIQVKSALPDMISHSEADKLIKVLLDAISEEGEVLSTFYEDLQEVAAGFKSLNVGDIIKKIAAILVSALVSSAKVVVEALFRVLSVLAESALDLLDVKLHIPVISDILNEIGISDISLLELFCWIGAVGCTVVYKVINNEAPFPDTSDVNAMISASSWSELEAVFDRQPAIKSRSDQPGDKEPTESLNHWQKIVHSIGHGMSSFLLFATTFNPAGIYAAGLSICIAGSQAGAALLAPRYPVENLAVTILSGMCSGRFRGMALDDGRATGAIIKSILIFPALAKPAGEERSAAIVGEVTNIASHIATVSYAVAVNVYDIPNKLIPAARAALKD</sequence>
<dbReference type="Proteomes" id="UP000326532">
    <property type="component" value="Unassembled WGS sequence"/>
</dbReference>
<keyword evidence="2" id="KW-1185">Reference proteome</keyword>
<accession>A0A5N6DFF2</accession>
<evidence type="ECO:0000313" key="1">
    <source>
        <dbReference type="EMBL" id="KAB8203053.1"/>
    </source>
</evidence>
<evidence type="ECO:0000313" key="2">
    <source>
        <dbReference type="Proteomes" id="UP000326532"/>
    </source>
</evidence>
<name>A0A5N6DFF2_ASPPA</name>
<reference evidence="1 2" key="1">
    <citation type="submission" date="2019-04" db="EMBL/GenBank/DDBJ databases">
        <title>Fungal friends and foes A comparative genomics study of 23 Aspergillus species from section Flavi.</title>
        <authorList>
            <consortium name="DOE Joint Genome Institute"/>
            <person name="Kjaerbolling I."/>
            <person name="Vesth T.C."/>
            <person name="Frisvad J.C."/>
            <person name="Nybo J.L."/>
            <person name="Theobald S."/>
            <person name="Kildgaard S."/>
            <person name="Petersen T.I."/>
            <person name="Kuo A."/>
            <person name="Sato A."/>
            <person name="Lyhne E.K."/>
            <person name="Kogle M.E."/>
            <person name="Wiebenga A."/>
            <person name="Kun R.S."/>
            <person name="Lubbers R.J."/>
            <person name="Makela M.R."/>
            <person name="Barry K."/>
            <person name="Chovatia M."/>
            <person name="Clum A."/>
            <person name="Daum C."/>
            <person name="Haridas S."/>
            <person name="He G."/>
            <person name="LaButti K."/>
            <person name="Lipzen A."/>
            <person name="Mondo S."/>
            <person name="Pangilinan J."/>
            <person name="Riley R."/>
            <person name="Salamov A."/>
            <person name="Simmons B.A."/>
            <person name="Magnuson J.K."/>
            <person name="Henrissat B."/>
            <person name="Mortensen U.H."/>
            <person name="Larsen T.O."/>
            <person name="De vries R.P."/>
            <person name="Grigoriev I.V."/>
            <person name="Machida M."/>
            <person name="Baker S.E."/>
            <person name="Andersen M.R."/>
        </authorList>
    </citation>
    <scope>NUCLEOTIDE SEQUENCE [LARGE SCALE GENOMIC DNA]</scope>
    <source>
        <strain evidence="1 2">CBS 117618</strain>
    </source>
</reference>
<protein>
    <submittedName>
        <fullName evidence="1">Uncharacterized protein</fullName>
    </submittedName>
</protein>
<proteinExistence type="predicted"/>
<dbReference type="EMBL" id="ML734996">
    <property type="protein sequence ID" value="KAB8203053.1"/>
    <property type="molecule type" value="Genomic_DNA"/>
</dbReference>
<gene>
    <name evidence="1" type="ORF">BDV34DRAFT_236639</name>
</gene>